<feature type="transmembrane region" description="Helical" evidence="9">
    <location>
        <begin position="271"/>
        <end position="294"/>
    </location>
</feature>
<evidence type="ECO:0000256" key="7">
    <source>
        <dbReference type="RuleBase" id="RU003346"/>
    </source>
</evidence>
<evidence type="ECO:0000256" key="3">
    <source>
        <dbReference type="ARBA" id="ARBA00022448"/>
    </source>
</evidence>
<comment type="subcellular location">
    <subcellularLocation>
        <location evidence="1">Membrane</location>
        <topology evidence="1">Multi-pass membrane protein</topology>
    </subcellularLocation>
</comment>
<dbReference type="EMBL" id="LSBH01000005">
    <property type="protein sequence ID" value="OAQ78934.1"/>
    <property type="molecule type" value="Genomic_DNA"/>
</dbReference>
<feature type="transmembrane region" description="Helical" evidence="9">
    <location>
        <begin position="142"/>
        <end position="160"/>
    </location>
</feature>
<dbReference type="PANTHER" id="PTHR48022:SF72">
    <property type="entry name" value="MAJOR FACILITATOR SUPERFAMILY (MFS) PROFILE DOMAIN-CONTAINING PROTEIN-RELATED"/>
    <property type="match status" value="1"/>
</dbReference>
<feature type="domain" description="Major facilitator superfamily (MFS) profile" evidence="10">
    <location>
        <begin position="15"/>
        <end position="464"/>
    </location>
</feature>
<evidence type="ECO:0000256" key="5">
    <source>
        <dbReference type="ARBA" id="ARBA00022989"/>
    </source>
</evidence>
<dbReference type="PANTHER" id="PTHR48022">
    <property type="entry name" value="PLASTIDIC GLUCOSE TRANSPORTER 4"/>
    <property type="match status" value="1"/>
</dbReference>
<dbReference type="InterPro" id="IPR005828">
    <property type="entry name" value="MFS_sugar_transport-like"/>
</dbReference>
<dbReference type="InterPro" id="IPR020846">
    <property type="entry name" value="MFS_dom"/>
</dbReference>
<feature type="transmembrane region" description="Helical" evidence="9">
    <location>
        <begin position="56"/>
        <end position="75"/>
    </location>
</feature>
<dbReference type="InterPro" id="IPR036259">
    <property type="entry name" value="MFS_trans_sf"/>
</dbReference>
<keyword evidence="3 7" id="KW-0813">Transport</keyword>
<reference evidence="11 12" key="1">
    <citation type="submission" date="2016-01" db="EMBL/GenBank/DDBJ databases">
        <title>Biosynthesis of antibiotic leucinostatins and their inhibition on Phytophthora in bio-control Purpureocillium lilacinum.</title>
        <authorList>
            <person name="Wang G."/>
            <person name="Liu Z."/>
            <person name="Lin R."/>
            <person name="Li E."/>
            <person name="Mao Z."/>
            <person name="Ling J."/>
            <person name="Yin W."/>
            <person name="Xie B."/>
        </authorList>
    </citation>
    <scope>NUCLEOTIDE SEQUENCE [LARGE SCALE GENOMIC DNA]</scope>
    <source>
        <strain evidence="11">PLBJ-1</strain>
    </source>
</reference>
<dbReference type="PROSITE" id="PS00217">
    <property type="entry name" value="SUGAR_TRANSPORT_2"/>
    <property type="match status" value="1"/>
</dbReference>
<dbReference type="InterPro" id="IPR005829">
    <property type="entry name" value="Sugar_transporter_CS"/>
</dbReference>
<dbReference type="PROSITE" id="PS50850">
    <property type="entry name" value="MFS"/>
    <property type="match status" value="1"/>
</dbReference>
<feature type="transmembrane region" description="Helical" evidence="9">
    <location>
        <begin position="338"/>
        <end position="357"/>
    </location>
</feature>
<feature type="region of interest" description="Disordered" evidence="8">
    <location>
        <begin position="495"/>
        <end position="525"/>
    </location>
</feature>
<evidence type="ECO:0000256" key="6">
    <source>
        <dbReference type="ARBA" id="ARBA00023136"/>
    </source>
</evidence>
<dbReference type="SUPFAM" id="SSF103473">
    <property type="entry name" value="MFS general substrate transporter"/>
    <property type="match status" value="1"/>
</dbReference>
<evidence type="ECO:0000256" key="4">
    <source>
        <dbReference type="ARBA" id="ARBA00022692"/>
    </source>
</evidence>
<dbReference type="PRINTS" id="PR00171">
    <property type="entry name" value="SUGRTRNSPORT"/>
</dbReference>
<feature type="transmembrane region" description="Helical" evidence="9">
    <location>
        <begin position="411"/>
        <end position="434"/>
    </location>
</feature>
<dbReference type="InterPro" id="IPR003663">
    <property type="entry name" value="Sugar/inositol_transpt"/>
</dbReference>
<comment type="similarity">
    <text evidence="2 7">Belongs to the major facilitator superfamily. Sugar transporter (TC 2.A.1.1) family.</text>
</comment>
<name>A0A179GM12_PURLI</name>
<dbReference type="GO" id="GO:0016020">
    <property type="term" value="C:membrane"/>
    <property type="evidence" value="ECO:0007669"/>
    <property type="project" value="UniProtKB-SubCell"/>
</dbReference>
<evidence type="ECO:0000313" key="12">
    <source>
        <dbReference type="Proteomes" id="UP000078240"/>
    </source>
</evidence>
<keyword evidence="4 9" id="KW-0812">Transmembrane</keyword>
<accession>A0A179GM12</accession>
<gene>
    <name evidence="11" type="ORF">VFPBJ_07055</name>
</gene>
<evidence type="ECO:0000256" key="2">
    <source>
        <dbReference type="ARBA" id="ARBA00010992"/>
    </source>
</evidence>
<dbReference type="Proteomes" id="UP000078240">
    <property type="component" value="Unassembled WGS sequence"/>
</dbReference>
<dbReference type="NCBIfam" id="TIGR00879">
    <property type="entry name" value="SP"/>
    <property type="match status" value="1"/>
</dbReference>
<evidence type="ECO:0000259" key="10">
    <source>
        <dbReference type="PROSITE" id="PS50850"/>
    </source>
</evidence>
<dbReference type="Pfam" id="PF00083">
    <property type="entry name" value="Sugar_tr"/>
    <property type="match status" value="1"/>
</dbReference>
<organism evidence="11 12">
    <name type="scientific">Purpureocillium lilacinum</name>
    <name type="common">Paecilomyces lilacinus</name>
    <dbReference type="NCBI Taxonomy" id="33203"/>
    <lineage>
        <taxon>Eukaryota</taxon>
        <taxon>Fungi</taxon>
        <taxon>Dikarya</taxon>
        <taxon>Ascomycota</taxon>
        <taxon>Pezizomycotina</taxon>
        <taxon>Sordariomycetes</taxon>
        <taxon>Hypocreomycetidae</taxon>
        <taxon>Hypocreales</taxon>
        <taxon>Ophiocordycipitaceae</taxon>
        <taxon>Purpureocillium</taxon>
    </lineage>
</organism>
<comment type="caution">
    <text evidence="11">The sequence shown here is derived from an EMBL/GenBank/DDBJ whole genome shotgun (WGS) entry which is preliminary data.</text>
</comment>
<dbReference type="GO" id="GO:0005351">
    <property type="term" value="F:carbohydrate:proton symporter activity"/>
    <property type="evidence" value="ECO:0007669"/>
    <property type="project" value="TreeGrafter"/>
</dbReference>
<evidence type="ECO:0000313" key="11">
    <source>
        <dbReference type="EMBL" id="OAQ78934.1"/>
    </source>
</evidence>
<feature type="transmembrane region" description="Helical" evidence="9">
    <location>
        <begin position="306"/>
        <end position="326"/>
    </location>
</feature>
<sequence>MRTWLGRGRSLQVGITTCCLVAFVLFGYDQGVFSGILQNADWLAQFGHPSDTKTGIIVSCYNLGCLTGCIVNFCIGERLGRRRTIWLAMAVVVLGATLQTTAYTVAHLVVGRIVTGVGTGIKTSTVPPYQAELCDRQSRGRLVSAEVLFVGVGIVLAYWFDFGMSFVGGPVAWRLPIAFQMVFALGVVVLVFALPESPRWLFNHGREEEAMAVLCAVHDREADDPYVESERRAILDAIALERRAAENEPSSKLASFTSVFRRDEVRTGHRVLLAWGMQFMNQVGGINLVVYYIPSVLVQNVGMNPQLAQILGGCINMMFMIGSLLPTFALDRMGRRKTMMWGSLGLGLSMLMIAALLSQASPGDTSPRAHAFASASVAFFFTYMLVFGGSVNCVPWVYVAEILPLAARTRGAAIGVSSNWLWNFTIVMITPVIINRLQWKAYLIFTATNLLFVPVVYFFYPETSNIQLEDIDRIFSQGGNPVAVARKLERDMRLRRRGEGDAESSEASQAEKPRGGVEMLEHIPH</sequence>
<feature type="transmembrane region" description="Helical" evidence="9">
    <location>
        <begin position="440"/>
        <end position="460"/>
    </location>
</feature>
<feature type="transmembrane region" description="Helical" evidence="9">
    <location>
        <begin position="12"/>
        <end position="36"/>
    </location>
</feature>
<proteinExistence type="inferred from homology"/>
<keyword evidence="6 9" id="KW-0472">Membrane</keyword>
<feature type="compositionally biased region" description="Basic and acidic residues" evidence="8">
    <location>
        <begin position="509"/>
        <end position="525"/>
    </location>
</feature>
<feature type="transmembrane region" description="Helical" evidence="9">
    <location>
        <begin position="377"/>
        <end position="399"/>
    </location>
</feature>
<dbReference type="InterPro" id="IPR050360">
    <property type="entry name" value="MFS_Sugar_Transporters"/>
</dbReference>
<evidence type="ECO:0000256" key="8">
    <source>
        <dbReference type="SAM" id="MobiDB-lite"/>
    </source>
</evidence>
<dbReference type="Gene3D" id="1.20.1250.20">
    <property type="entry name" value="MFS general substrate transporter like domains"/>
    <property type="match status" value="1"/>
</dbReference>
<evidence type="ECO:0000256" key="1">
    <source>
        <dbReference type="ARBA" id="ARBA00004141"/>
    </source>
</evidence>
<evidence type="ECO:0000256" key="9">
    <source>
        <dbReference type="SAM" id="Phobius"/>
    </source>
</evidence>
<keyword evidence="5 9" id="KW-1133">Transmembrane helix</keyword>
<dbReference type="AlphaFoldDB" id="A0A179GM12"/>
<dbReference type="FunFam" id="1.20.1250.20:FF:000090">
    <property type="entry name" value="MFS sugar transporter, putative"/>
    <property type="match status" value="1"/>
</dbReference>
<feature type="transmembrane region" description="Helical" evidence="9">
    <location>
        <begin position="172"/>
        <end position="194"/>
    </location>
</feature>
<protein>
    <submittedName>
        <fullName evidence="11">Hexose carrier protein</fullName>
    </submittedName>
</protein>